<accession>A0A1H4D2U2</accession>
<keyword evidence="2" id="KW-1185">Reference proteome</keyword>
<dbReference type="AlphaFoldDB" id="A0A1H4D2U2"/>
<dbReference type="EMBL" id="FNRI01000005">
    <property type="protein sequence ID" value="SEA66898.1"/>
    <property type="molecule type" value="Genomic_DNA"/>
</dbReference>
<sequence length="335" mass="37813">MGKVTLLFAGKSYDTNVQSVRENQIVIFDGPYSKYCRMVVAGIEHTQSGYNYRLIDPETAEEHSADLIRPLRDKFGIGHYYDDEHPEFMDAAEVAALRTRANALKAEQEAVRRAAAEDAERLRTIGAERLRQIVPDDAVAVIIGEQHESECDPYTDYFGSRIVRTVILGFSTHTRDLFPEMRKAAARFEGTAHLAERNAEYEHREKYSMGHGYYLGTHRYSGWQVSKESCRDKEGVIKRFAVVAGNPENVCIENPAPAPQTAAPETVADARVEIVEYSAKSIAVFGDTKPLRGTLRDLNRLFRAYLTHDGTRCAGWIFSKRREQEVRSALAAYLK</sequence>
<dbReference type="Proteomes" id="UP000183253">
    <property type="component" value="Unassembled WGS sequence"/>
</dbReference>
<evidence type="ECO:0000313" key="2">
    <source>
        <dbReference type="Proteomes" id="UP000183253"/>
    </source>
</evidence>
<reference evidence="1 2" key="1">
    <citation type="submission" date="2016-10" db="EMBL/GenBank/DDBJ databases">
        <authorList>
            <person name="de Groot N.N."/>
        </authorList>
    </citation>
    <scope>NUCLEOTIDE SEQUENCE [LARGE SCALE GENOMIC DNA]</scope>
    <source>
        <strain evidence="1 2">DSM 25383</strain>
    </source>
</reference>
<proteinExistence type="predicted"/>
<evidence type="ECO:0008006" key="3">
    <source>
        <dbReference type="Google" id="ProtNLM"/>
    </source>
</evidence>
<protein>
    <recommendedName>
        <fullName evidence="3">Fusion protein</fullName>
    </recommendedName>
</protein>
<dbReference type="STRING" id="1033731.SAMN05444145_105122"/>
<dbReference type="OrthoDB" id="1002654at2"/>
<name>A0A1H4D2U2_9BACT</name>
<dbReference type="RefSeq" id="WP_026020633.1">
    <property type="nucleotide sequence ID" value="NZ_CAEG01000005.1"/>
</dbReference>
<organism evidence="1 2">
    <name type="scientific">Alistipes timonensis JC136</name>
    <dbReference type="NCBI Taxonomy" id="1033731"/>
    <lineage>
        <taxon>Bacteria</taxon>
        <taxon>Pseudomonadati</taxon>
        <taxon>Bacteroidota</taxon>
        <taxon>Bacteroidia</taxon>
        <taxon>Bacteroidales</taxon>
        <taxon>Rikenellaceae</taxon>
        <taxon>Alistipes</taxon>
    </lineage>
</organism>
<gene>
    <name evidence="1" type="ORF">SAMN05444145_105122</name>
</gene>
<evidence type="ECO:0000313" key="1">
    <source>
        <dbReference type="EMBL" id="SEA66898.1"/>
    </source>
</evidence>